<organism evidence="1 2">
    <name type="scientific">Ceratocystis fimbriata CBS 114723</name>
    <dbReference type="NCBI Taxonomy" id="1035309"/>
    <lineage>
        <taxon>Eukaryota</taxon>
        <taxon>Fungi</taxon>
        <taxon>Dikarya</taxon>
        <taxon>Ascomycota</taxon>
        <taxon>Pezizomycotina</taxon>
        <taxon>Sordariomycetes</taxon>
        <taxon>Hypocreomycetidae</taxon>
        <taxon>Microascales</taxon>
        <taxon>Ceratocystidaceae</taxon>
        <taxon>Ceratocystis</taxon>
    </lineage>
</organism>
<reference evidence="1 2" key="2">
    <citation type="journal article" date="2013" name="IMA Fungus">
        <title>IMA Genome-F 1: Ceratocystis fimbriata: Draft nuclear genome sequence for the plant pathogen, Ceratocystis fimbriata.</title>
        <authorList>
            <person name="Wilken P.M."/>
            <person name="Steenkamp E.T."/>
            <person name="Wingfield M.J."/>
            <person name="de Beer Z.W."/>
            <person name="Wingfield B.D."/>
        </authorList>
    </citation>
    <scope>NUCLEOTIDE SEQUENCE [LARGE SCALE GENOMIC DNA]</scope>
    <source>
        <strain evidence="1 2">CBS 114723</strain>
    </source>
</reference>
<dbReference type="Proteomes" id="UP000222788">
    <property type="component" value="Unassembled WGS sequence"/>
</dbReference>
<dbReference type="InterPro" id="IPR022036">
    <property type="entry name" value="DUF3605"/>
</dbReference>
<reference evidence="1 2" key="1">
    <citation type="journal article" date="2013" name="Fungal Biol.">
        <title>Analysis of microsatellite markers in the genome of the plant pathogen Ceratocystis fimbriata.</title>
        <authorList>
            <person name="Simpson M.C."/>
            <person name="Wilken P.M."/>
            <person name="Coetzee M.P."/>
            <person name="Wingfield M.J."/>
            <person name="Wingfield B.D."/>
        </authorList>
    </citation>
    <scope>NUCLEOTIDE SEQUENCE [LARGE SCALE GENOMIC DNA]</scope>
    <source>
        <strain evidence="1 2">CBS 114723</strain>
    </source>
</reference>
<evidence type="ECO:0000313" key="1">
    <source>
        <dbReference type="EMBL" id="PHH53536.1"/>
    </source>
</evidence>
<dbReference type="GO" id="GO:0005737">
    <property type="term" value="C:cytoplasm"/>
    <property type="evidence" value="ECO:0007669"/>
    <property type="project" value="TreeGrafter"/>
</dbReference>
<dbReference type="Pfam" id="PF12239">
    <property type="entry name" value="DUF3605"/>
    <property type="match status" value="1"/>
</dbReference>
<name>A0A2C5X697_9PEZI</name>
<dbReference type="AlphaFoldDB" id="A0A2C5X697"/>
<gene>
    <name evidence="1" type="primary">GIG1_0</name>
    <name evidence="1" type="ORF">CFIMG_008170RA00001</name>
</gene>
<dbReference type="EMBL" id="APWK03000042">
    <property type="protein sequence ID" value="PHH53536.1"/>
    <property type="molecule type" value="Genomic_DNA"/>
</dbReference>
<dbReference type="GO" id="GO:0006044">
    <property type="term" value="P:N-acetylglucosamine metabolic process"/>
    <property type="evidence" value="ECO:0007669"/>
    <property type="project" value="TreeGrafter"/>
</dbReference>
<evidence type="ECO:0000313" key="2">
    <source>
        <dbReference type="Proteomes" id="UP000222788"/>
    </source>
</evidence>
<accession>A0A2C5X697</accession>
<dbReference type="PANTHER" id="PTHR35020">
    <property type="entry name" value="N-ACETYLGLUCOSAMINE-INDUCED PROTEIN 1"/>
    <property type="match status" value="1"/>
</dbReference>
<protein>
    <submittedName>
        <fullName evidence="1">N-acetylglucosamine-induced protein 1</fullName>
    </submittedName>
</protein>
<dbReference type="PANTHER" id="PTHR35020:SF2">
    <property type="entry name" value="N-ACETYLGLUCOSAMINE-INDUCED PROTEIN 1"/>
    <property type="match status" value="1"/>
</dbReference>
<keyword evidence="2" id="KW-1185">Reference proteome</keyword>
<comment type="caution">
    <text evidence="1">The sequence shown here is derived from an EMBL/GenBank/DDBJ whole genome shotgun (WGS) entry which is preliminary data.</text>
</comment>
<dbReference type="OrthoDB" id="498286at2759"/>
<proteinExistence type="predicted"/>
<sequence>MGNALSLIYPISAVNDDTDPRYVIPDVDMTKITLTESDRWVLRFRSDAEFPMLSWETLRANIEQNDLNGLQRTPSELKRYLKWGQDTREVYGSVIEYLLYHRLPAAWGRPPFTFVSDIPFSEESDYCILTNEWPYALDQGIVHVVVWTRTPIETDNVIGDMTPRSRAIVDAFIERMFRAKVGDQNVLWFKNWTALQSVRSLDHVHVLLRNVDQGLINEWTGGVVTPHMLALQK</sequence>
<dbReference type="STRING" id="1035309.A0A2C5X697"/>